<gene>
    <name evidence="3" type="ORF">G8D99_03560</name>
</gene>
<evidence type="ECO:0000313" key="4">
    <source>
        <dbReference type="Proteomes" id="UP000501939"/>
    </source>
</evidence>
<feature type="domain" description="DUF6160" evidence="2">
    <location>
        <begin position="24"/>
        <end position="93"/>
    </location>
</feature>
<feature type="transmembrane region" description="Helical" evidence="1">
    <location>
        <begin position="21"/>
        <end position="42"/>
    </location>
</feature>
<dbReference type="AlphaFoldDB" id="A0A6G8S860"/>
<protein>
    <submittedName>
        <fullName evidence="3">Heme utilization protein</fullName>
    </submittedName>
</protein>
<reference evidence="3 4" key="1">
    <citation type="submission" date="2020-03" db="EMBL/GenBank/DDBJ databases">
        <authorList>
            <person name="Zhu W."/>
        </authorList>
    </citation>
    <scope>NUCLEOTIDE SEQUENCE [LARGE SCALE GENOMIC DNA]</scope>
    <source>
        <strain evidence="3 4">185</strain>
    </source>
</reference>
<dbReference type="EMBL" id="CP049916">
    <property type="protein sequence ID" value="QIO10314.1"/>
    <property type="molecule type" value="Genomic_DNA"/>
</dbReference>
<keyword evidence="1" id="KW-0812">Transmembrane</keyword>
<accession>A0A6G8S860</accession>
<evidence type="ECO:0000259" key="2">
    <source>
        <dbReference type="Pfam" id="PF19657"/>
    </source>
</evidence>
<dbReference type="KEGG" id="alj:G8D99_03560"/>
<dbReference type="Pfam" id="PF19657">
    <property type="entry name" value="DUF6160"/>
    <property type="match status" value="1"/>
</dbReference>
<keyword evidence="1" id="KW-1133">Transmembrane helix</keyword>
<evidence type="ECO:0000256" key="1">
    <source>
        <dbReference type="SAM" id="Phobius"/>
    </source>
</evidence>
<dbReference type="InterPro" id="IPR046158">
    <property type="entry name" value="DUF6160"/>
</dbReference>
<keyword evidence="4" id="KW-1185">Reference proteome</keyword>
<evidence type="ECO:0000313" key="3">
    <source>
        <dbReference type="EMBL" id="QIO10314.1"/>
    </source>
</evidence>
<proteinExistence type="predicted"/>
<name>A0A6G8S860_9GAMM</name>
<organism evidence="3 4">
    <name type="scientific">Acinetobacter lanii</name>
    <dbReference type="NCBI Taxonomy" id="2715163"/>
    <lineage>
        <taxon>Bacteria</taxon>
        <taxon>Pseudomonadati</taxon>
        <taxon>Pseudomonadota</taxon>
        <taxon>Gammaproteobacteria</taxon>
        <taxon>Moraxellales</taxon>
        <taxon>Moraxellaceae</taxon>
        <taxon>Acinetobacter</taxon>
    </lineage>
</organism>
<keyword evidence="1" id="KW-0472">Membrane</keyword>
<dbReference type="Proteomes" id="UP000501939">
    <property type="component" value="Chromosome"/>
</dbReference>
<sequence>MQHHRSNTNIQPNQHKHAQKWTLNTLTFSMLMMGATAPAFALQAMQDEDLRAVNGQDGVQISTSLSEANVDQVYWADEAGRGSEGATNNTLKATVDNVKIRQSNASTVPLGAEIKLNTGSQNNNVGLDLSASLSPALITVDSFRICNTEATVSCSPAIGNLAIQTSSNIDLNLRTLNGLFSQENLSEMSLGIKNANVYIGQTDASSKLNQLILKNFNFNFAGRGAIFVDSAEGLRLQTNTRLAGKDSVASNTDIPNDNLGYVDLNRVADSASGNTGFSNTGTYAKEGITTNSGLNLEIMLNKEVNASDPYAIDSSSNSPKGAKGLIRVGASGRMVNSSLEFRGVSGDNTVLDKANNGKGSSTALSTNVMGNSGVAFRMQTEFTKDDDSMLNGDKSKATTLEIGGAGLNAYGFEFSNLTGLMPSTRASFDSGNVYINLADTKSLTIPTNNVFQTTRFGNGSYLTKDTDYLQNIHKGTTGTNPYSLVAAIRGAEFQSISRRGRFTTSAGVAANNLFSKSGTDNQWGLALPFYNLNANLALYGTTVKADQAFYYTLAGSNVIRNLVASTGDTARLGLSLAMSTEGVKKDDGAKTTSIMVIDGGKVNDATGSATDYYMGLRNIDMLLKGAGSLGVENGSVNVSLRDMLIVMSAEVAAGYLPGTTYKTCKLNAGATGCGTTSAAPKNSFSLPDDVLFGLKLRVGGDIDLSLIPNNSVEDGSRLSVVGELDLKGDNNTIQISDPQNGSTLGLDRITGKVGFNNAIVVTKDQASGEGKVGFHTSLLMNPNKTTNGVFRAKDINFYPPATGPGARLGELAITGGRISSEFNIIPRN</sequence>